<accession>A0A6I6MMF3</accession>
<gene>
    <name evidence="3" type="ORF">DSM104635_01254</name>
</gene>
<dbReference type="RefSeq" id="WP_158765375.1">
    <property type="nucleotide sequence ID" value="NZ_CP047045.1"/>
</dbReference>
<evidence type="ECO:0000313" key="4">
    <source>
        <dbReference type="Proteomes" id="UP000431269"/>
    </source>
</evidence>
<dbReference type="InterPro" id="IPR009380">
    <property type="entry name" value="DUF1036"/>
</dbReference>
<dbReference type="AlphaFoldDB" id="A0A6I6MMF3"/>
<sequence length="392" mass="43198">MALARSFIRPGVLAAIVCAAFAALLAFAGHATAQQQQRQANGWQLCNETSFVLEAATGRPDGRAIVVQGWTRLRPGECRISVGAPLARGTHYLYARTSSAHRGGRRQWGGDARLCVDSSSSFTIENPPQCAAMSLDERRFRRVQINKRDSWRTSFAEATPYTIARARQIGLQRLLDDAGYDLREGRRGADPRRIAQAIAQFRQSARLAPSASENQLIDALETAARRRAQQVGLTLCNRARGRMWTAVARRRGEGWESRGWWPLNPGGCVRTIDEVLIQEVYFVHASLEAPDGIRQLAAGGEPFCTSGARFAILGREACETRYYDTMLFTPISARNRDGLVVDFEDRDFLPVGEEPRALQVARDAGDAPTARDAPRRGLVPESADTQDRGSGD</sequence>
<keyword evidence="2" id="KW-0732">Signal</keyword>
<dbReference type="KEGG" id="tsv:DSM104635_01254"/>
<reference evidence="4" key="1">
    <citation type="submission" date="2019-12" db="EMBL/GenBank/DDBJ databases">
        <title>Complete genome of Terracaulis silvestris 0127_4.</title>
        <authorList>
            <person name="Vieira S."/>
            <person name="Riedel T."/>
            <person name="Sproer C."/>
            <person name="Pascual J."/>
            <person name="Boedeker C."/>
            <person name="Overmann J."/>
        </authorList>
    </citation>
    <scope>NUCLEOTIDE SEQUENCE [LARGE SCALE GENOMIC DNA]</scope>
    <source>
        <strain evidence="4">0127_4</strain>
    </source>
</reference>
<dbReference type="Pfam" id="PF06282">
    <property type="entry name" value="DUF1036"/>
    <property type="match status" value="2"/>
</dbReference>
<evidence type="ECO:0000313" key="3">
    <source>
        <dbReference type="EMBL" id="QGZ94436.1"/>
    </source>
</evidence>
<dbReference type="Proteomes" id="UP000431269">
    <property type="component" value="Chromosome"/>
</dbReference>
<protein>
    <submittedName>
        <fullName evidence="3">Putative integral membrane protein</fullName>
    </submittedName>
</protein>
<evidence type="ECO:0000256" key="1">
    <source>
        <dbReference type="SAM" id="MobiDB-lite"/>
    </source>
</evidence>
<feature type="chain" id="PRO_5026361855" evidence="2">
    <location>
        <begin position="34"/>
        <end position="392"/>
    </location>
</feature>
<evidence type="ECO:0000256" key="2">
    <source>
        <dbReference type="SAM" id="SignalP"/>
    </source>
</evidence>
<feature type="signal peptide" evidence="2">
    <location>
        <begin position="1"/>
        <end position="33"/>
    </location>
</feature>
<dbReference type="EMBL" id="CP047045">
    <property type="protein sequence ID" value="QGZ94436.1"/>
    <property type="molecule type" value="Genomic_DNA"/>
</dbReference>
<keyword evidence="4" id="KW-1185">Reference proteome</keyword>
<name>A0A6I6MMF3_9CAUL</name>
<organism evidence="3 4">
    <name type="scientific">Terricaulis silvestris</name>
    <dbReference type="NCBI Taxonomy" id="2686094"/>
    <lineage>
        <taxon>Bacteria</taxon>
        <taxon>Pseudomonadati</taxon>
        <taxon>Pseudomonadota</taxon>
        <taxon>Alphaproteobacteria</taxon>
        <taxon>Caulobacterales</taxon>
        <taxon>Caulobacteraceae</taxon>
        <taxon>Terricaulis</taxon>
    </lineage>
</organism>
<proteinExistence type="predicted"/>
<feature type="region of interest" description="Disordered" evidence="1">
    <location>
        <begin position="357"/>
        <end position="392"/>
    </location>
</feature>